<feature type="signal peptide" evidence="7">
    <location>
        <begin position="1"/>
        <end position="19"/>
    </location>
</feature>
<keyword evidence="4 6" id="KW-0472">Membrane</keyword>
<evidence type="ECO:0000256" key="7">
    <source>
        <dbReference type="SAM" id="SignalP"/>
    </source>
</evidence>
<dbReference type="PANTHER" id="PTHR39469">
    <property type="entry name" value="CHROMOSOME 1, WHOLE GENOME SHOTGUN SEQUENCE"/>
    <property type="match status" value="1"/>
</dbReference>
<feature type="region of interest" description="Disordered" evidence="5">
    <location>
        <begin position="651"/>
        <end position="931"/>
    </location>
</feature>
<comment type="subcellular location">
    <subcellularLocation>
        <location evidence="1">Membrane</location>
        <topology evidence="1">Multi-pass membrane protein</topology>
    </subcellularLocation>
</comment>
<keyword evidence="2 6" id="KW-0812">Transmembrane</keyword>
<gene>
    <name evidence="9" type="ORF">M407DRAFT_27545</name>
</gene>
<feature type="region of interest" description="Disordered" evidence="5">
    <location>
        <begin position="482"/>
        <end position="570"/>
    </location>
</feature>
<feature type="transmembrane region" description="Helical" evidence="6">
    <location>
        <begin position="233"/>
        <end position="250"/>
    </location>
</feature>
<organism evidence="9 10">
    <name type="scientific">Tulasnella calospora MUT 4182</name>
    <dbReference type="NCBI Taxonomy" id="1051891"/>
    <lineage>
        <taxon>Eukaryota</taxon>
        <taxon>Fungi</taxon>
        <taxon>Dikarya</taxon>
        <taxon>Basidiomycota</taxon>
        <taxon>Agaricomycotina</taxon>
        <taxon>Agaricomycetes</taxon>
        <taxon>Cantharellales</taxon>
        <taxon>Tulasnellaceae</taxon>
        <taxon>Tulasnella</taxon>
    </lineage>
</organism>
<evidence type="ECO:0000313" key="10">
    <source>
        <dbReference type="Proteomes" id="UP000054248"/>
    </source>
</evidence>
<keyword evidence="10" id="KW-1185">Reference proteome</keyword>
<dbReference type="Proteomes" id="UP000054248">
    <property type="component" value="Unassembled WGS sequence"/>
</dbReference>
<feature type="domain" description="TM7S3/TM198-like" evidence="8">
    <location>
        <begin position="121"/>
        <end position="332"/>
    </location>
</feature>
<feature type="transmembrane region" description="Helical" evidence="6">
    <location>
        <begin position="314"/>
        <end position="335"/>
    </location>
</feature>
<sequence length="931" mass="101823">MNLRFLLTGLTALVGLTRAQSSSSSAPAPSNSPQVAPTVTFVETLLPTTIPFNIGTTFTVSGRVRESSIVSGVVFTATSYIMETYIPTPTASNAAAASPTSTEPPSIHLETKVNGAFAMAGVLLILTGLPMTFWGHKNRWSSIFLIGFYTFALTCIVLIIRFGVLQGVKPPTVKLEGLFLLASAVAGIIGGAIFIFFWKGTRYSVGAWGGFALALWIECFKAGGIIKPVGFRWFFYIALAVIGFVACTFPKTHYPTMLISTAIVGATSLMLGVDCFTTAGLKEFYIWNLGFTSLFPTFSQHVPPIQYPISQTMVIELGLVGAIAVMGAAVQLRFLQVFMQRLKEITQAEAQREQEREEKAAQRFTGIDRDRLLWEKEHGTGRDSETLGGRRTEDGKLRSVDLETGLSTPDLKGPAAPIASSFMPTLDFGNKATAAELSSGLLPNETDNSSMDALAERDPELREKMKLLEEIRRVKQNIEALREQPSQLPLPPPPRSASPTQTVYTGLLGADRSSSGNRSRTNSRPLSTASMPIDSSIPEDQEAPLTASPTRPPRAAKPDPRHRTRSHDGSYALGLRHSLLDNDDDEDPLNLSKTLKVPQDPAKMHWDQYTKDRSLFTPPSGMTAAIPASDYVVPVSPAVQEALERRMAREAALESGEVRQAPIGRAASPRASGEPNRHSVGFPDEGVVRSSSQRYPPQLQAPKPSGREDATHRRQASGSTNVIVVPNPPKAKTHNKTGSSPPPITPPPRVVTAGELDERHRQRMKALQRPITEREAEQAKLDEAKARWENSRRIERTVMERKEKELRRTSNEQVTVEEEEQLPRRSADTRGRSDKVAEWQQRQSMVHPPARRKSTANQGDLRASPVSPGFGNGGAGSRGGSMEIPNPQQRQSLDRPPILPAARHERRPSSRSLDAWNVYSSPGNAMRPPPN</sequence>
<evidence type="ECO:0000256" key="2">
    <source>
        <dbReference type="ARBA" id="ARBA00022692"/>
    </source>
</evidence>
<feature type="compositionally biased region" description="Basic and acidic residues" evidence="5">
    <location>
        <begin position="821"/>
        <end position="837"/>
    </location>
</feature>
<feature type="region of interest" description="Disordered" evidence="5">
    <location>
        <begin position="375"/>
        <end position="399"/>
    </location>
</feature>
<dbReference type="OrthoDB" id="102260at2759"/>
<evidence type="ECO:0000256" key="3">
    <source>
        <dbReference type="ARBA" id="ARBA00022989"/>
    </source>
</evidence>
<feature type="compositionally biased region" description="Low complexity" evidence="5">
    <location>
        <begin position="512"/>
        <end position="524"/>
    </location>
</feature>
<keyword evidence="3 6" id="KW-1133">Transmembrane helix</keyword>
<dbReference type="AlphaFoldDB" id="A0A0C3QDR0"/>
<keyword evidence="7" id="KW-0732">Signal</keyword>
<evidence type="ECO:0000256" key="1">
    <source>
        <dbReference type="ARBA" id="ARBA00004141"/>
    </source>
</evidence>
<dbReference type="Pfam" id="PF13886">
    <property type="entry name" value="TM7S3_TM198"/>
    <property type="match status" value="1"/>
</dbReference>
<reference evidence="10" key="2">
    <citation type="submission" date="2015-01" db="EMBL/GenBank/DDBJ databases">
        <title>Evolutionary Origins and Diversification of the Mycorrhizal Mutualists.</title>
        <authorList>
            <consortium name="DOE Joint Genome Institute"/>
            <consortium name="Mycorrhizal Genomics Consortium"/>
            <person name="Kohler A."/>
            <person name="Kuo A."/>
            <person name="Nagy L.G."/>
            <person name="Floudas D."/>
            <person name="Copeland A."/>
            <person name="Barry K.W."/>
            <person name="Cichocki N."/>
            <person name="Veneault-Fourrey C."/>
            <person name="LaButti K."/>
            <person name="Lindquist E.A."/>
            <person name="Lipzen A."/>
            <person name="Lundell T."/>
            <person name="Morin E."/>
            <person name="Murat C."/>
            <person name="Riley R."/>
            <person name="Ohm R."/>
            <person name="Sun H."/>
            <person name="Tunlid A."/>
            <person name="Henrissat B."/>
            <person name="Grigoriev I.V."/>
            <person name="Hibbett D.S."/>
            <person name="Martin F."/>
        </authorList>
    </citation>
    <scope>NUCLEOTIDE SEQUENCE [LARGE SCALE GENOMIC DNA]</scope>
    <source>
        <strain evidence="10">MUT 4182</strain>
    </source>
</reference>
<evidence type="ECO:0000259" key="8">
    <source>
        <dbReference type="Pfam" id="PF13886"/>
    </source>
</evidence>
<evidence type="ECO:0000313" key="9">
    <source>
        <dbReference type="EMBL" id="KIO22974.1"/>
    </source>
</evidence>
<name>A0A0C3QDR0_9AGAM</name>
<feature type="transmembrane region" description="Helical" evidence="6">
    <location>
        <begin position="205"/>
        <end position="227"/>
    </location>
</feature>
<proteinExistence type="predicted"/>
<evidence type="ECO:0000256" key="6">
    <source>
        <dbReference type="SAM" id="Phobius"/>
    </source>
</evidence>
<dbReference type="EMBL" id="KN823096">
    <property type="protein sequence ID" value="KIO22974.1"/>
    <property type="molecule type" value="Genomic_DNA"/>
</dbReference>
<evidence type="ECO:0000256" key="5">
    <source>
        <dbReference type="SAM" id="MobiDB-lite"/>
    </source>
</evidence>
<feature type="transmembrane region" description="Helical" evidence="6">
    <location>
        <begin position="177"/>
        <end position="198"/>
    </location>
</feature>
<feature type="transmembrane region" description="Helical" evidence="6">
    <location>
        <begin position="143"/>
        <end position="165"/>
    </location>
</feature>
<dbReference type="PANTHER" id="PTHR39469:SF1">
    <property type="entry name" value="DUF4203 DOMAIN-CONTAINING PROTEIN"/>
    <property type="match status" value="1"/>
</dbReference>
<evidence type="ECO:0000256" key="4">
    <source>
        <dbReference type="ARBA" id="ARBA00023136"/>
    </source>
</evidence>
<protein>
    <recommendedName>
        <fullName evidence="8">TM7S3/TM198-like domain-containing protein</fullName>
    </recommendedName>
</protein>
<feature type="compositionally biased region" description="Pro residues" evidence="5">
    <location>
        <begin position="740"/>
        <end position="749"/>
    </location>
</feature>
<feature type="chain" id="PRO_5002168476" description="TM7S3/TM198-like domain-containing protein" evidence="7">
    <location>
        <begin position="20"/>
        <end position="931"/>
    </location>
</feature>
<dbReference type="HOGENOM" id="CLU_010250_0_0_1"/>
<feature type="transmembrane region" description="Helical" evidence="6">
    <location>
        <begin position="116"/>
        <end position="136"/>
    </location>
</feature>
<feature type="compositionally biased region" description="Gly residues" evidence="5">
    <location>
        <begin position="870"/>
        <end position="879"/>
    </location>
</feature>
<dbReference type="InterPro" id="IPR025256">
    <property type="entry name" value="TM7S3/TM198-like_dom"/>
</dbReference>
<reference evidence="9 10" key="1">
    <citation type="submission" date="2014-04" db="EMBL/GenBank/DDBJ databases">
        <authorList>
            <consortium name="DOE Joint Genome Institute"/>
            <person name="Kuo A."/>
            <person name="Girlanda M."/>
            <person name="Perotto S."/>
            <person name="Kohler A."/>
            <person name="Nagy L.G."/>
            <person name="Floudas D."/>
            <person name="Copeland A."/>
            <person name="Barry K.W."/>
            <person name="Cichocki N."/>
            <person name="Veneault-Fourrey C."/>
            <person name="LaButti K."/>
            <person name="Lindquist E.A."/>
            <person name="Lipzen A."/>
            <person name="Lundell T."/>
            <person name="Morin E."/>
            <person name="Murat C."/>
            <person name="Sun H."/>
            <person name="Tunlid A."/>
            <person name="Henrissat B."/>
            <person name="Grigoriev I.V."/>
            <person name="Hibbett D.S."/>
            <person name="Martin F."/>
            <person name="Nordberg H.P."/>
            <person name="Cantor M.N."/>
            <person name="Hua S.X."/>
        </authorList>
    </citation>
    <scope>NUCLEOTIDE SEQUENCE [LARGE SCALE GENOMIC DNA]</scope>
    <source>
        <strain evidence="9 10">MUT 4182</strain>
    </source>
</reference>
<dbReference type="GO" id="GO:0016020">
    <property type="term" value="C:membrane"/>
    <property type="evidence" value="ECO:0007669"/>
    <property type="project" value="UniProtKB-SubCell"/>
</dbReference>
<accession>A0A0C3QDR0</accession>
<dbReference type="STRING" id="1051891.A0A0C3QDR0"/>
<feature type="compositionally biased region" description="Basic and acidic residues" evidence="5">
    <location>
        <begin position="771"/>
        <end position="810"/>
    </location>
</feature>